<reference evidence="2 3" key="1">
    <citation type="submission" date="2020-06" db="EMBL/GenBank/DDBJ databases">
        <authorList>
            <person name="Li R."/>
            <person name="Bekaert M."/>
        </authorList>
    </citation>
    <scope>NUCLEOTIDE SEQUENCE [LARGE SCALE GENOMIC DNA]</scope>
    <source>
        <strain evidence="3">wild</strain>
    </source>
</reference>
<evidence type="ECO:0000313" key="3">
    <source>
        <dbReference type="Proteomes" id="UP000507470"/>
    </source>
</evidence>
<dbReference type="OrthoDB" id="6079100at2759"/>
<organism evidence="2 3">
    <name type="scientific">Mytilus coruscus</name>
    <name type="common">Sea mussel</name>
    <dbReference type="NCBI Taxonomy" id="42192"/>
    <lineage>
        <taxon>Eukaryota</taxon>
        <taxon>Metazoa</taxon>
        <taxon>Spiralia</taxon>
        <taxon>Lophotrochozoa</taxon>
        <taxon>Mollusca</taxon>
        <taxon>Bivalvia</taxon>
        <taxon>Autobranchia</taxon>
        <taxon>Pteriomorphia</taxon>
        <taxon>Mytilida</taxon>
        <taxon>Mytiloidea</taxon>
        <taxon>Mytilidae</taxon>
        <taxon>Mytilinae</taxon>
        <taxon>Mytilus</taxon>
    </lineage>
</organism>
<accession>A0A6J8EFI4</accession>
<feature type="compositionally biased region" description="Polar residues" evidence="1">
    <location>
        <begin position="178"/>
        <end position="188"/>
    </location>
</feature>
<name>A0A6J8EFI4_MYTCO</name>
<dbReference type="Proteomes" id="UP000507470">
    <property type="component" value="Unassembled WGS sequence"/>
</dbReference>
<dbReference type="AlphaFoldDB" id="A0A6J8EFI4"/>
<feature type="region of interest" description="Disordered" evidence="1">
    <location>
        <begin position="145"/>
        <end position="188"/>
    </location>
</feature>
<dbReference type="EMBL" id="CACVKT020009029">
    <property type="protein sequence ID" value="CAC5419394.1"/>
    <property type="molecule type" value="Genomic_DNA"/>
</dbReference>
<evidence type="ECO:0000256" key="1">
    <source>
        <dbReference type="SAM" id="MobiDB-lite"/>
    </source>
</evidence>
<gene>
    <name evidence="2" type="ORF">MCOR_51737</name>
</gene>
<proteinExistence type="predicted"/>
<evidence type="ECO:0000313" key="2">
    <source>
        <dbReference type="EMBL" id="CAC5419394.1"/>
    </source>
</evidence>
<protein>
    <submittedName>
        <fullName evidence="2">Uncharacterized protein</fullName>
    </submittedName>
</protein>
<keyword evidence="3" id="KW-1185">Reference proteome</keyword>
<sequence length="188" mass="20747">MATITQYTKLSFSLLESLGPCFASVNSILKDADQLNSFASYFNLDVLISTLEDFTAKATTTKQYIQDENEIRFVINTEFEDMLTEGDLINIELINSSTRSSGAVIPSDSNISQRYHTRIDNHSVTNENTGSTDVTPTATNVAFRNEPSTGIVIRVSPPNTNSDYQPEDEPPPPYPGLTKSSSTTYSNR</sequence>